<evidence type="ECO:0000256" key="1">
    <source>
        <dbReference type="PROSITE-ProRule" id="PRU00453"/>
    </source>
</evidence>
<dbReference type="CDD" id="cd23024">
    <property type="entry name" value="zf-HIT_ZNHIT2-3"/>
    <property type="match status" value="1"/>
</dbReference>
<dbReference type="InterPro" id="IPR005123">
    <property type="entry name" value="Oxoglu/Fe-dep_dioxygenase_dom"/>
</dbReference>
<dbReference type="EMBL" id="JAGRRH010000021">
    <property type="protein sequence ID" value="KAG7346321.1"/>
    <property type="molecule type" value="Genomic_DNA"/>
</dbReference>
<evidence type="ECO:0000313" key="5">
    <source>
        <dbReference type="EMBL" id="KAG7346321.1"/>
    </source>
</evidence>
<reference evidence="5" key="1">
    <citation type="journal article" date="2021" name="Sci. Rep.">
        <title>Diploid genomic architecture of Nitzschia inconspicua, an elite biomass production diatom.</title>
        <authorList>
            <person name="Oliver A."/>
            <person name="Podell S."/>
            <person name="Pinowska A."/>
            <person name="Traller J.C."/>
            <person name="Smith S.R."/>
            <person name="McClure R."/>
            <person name="Beliaev A."/>
            <person name="Bohutskyi P."/>
            <person name="Hill E.A."/>
            <person name="Rabines A."/>
            <person name="Zheng H."/>
            <person name="Allen L.Z."/>
            <person name="Kuo A."/>
            <person name="Grigoriev I.V."/>
            <person name="Allen A.E."/>
            <person name="Hazlebeck D."/>
            <person name="Allen E.E."/>
        </authorList>
    </citation>
    <scope>NUCLEOTIDE SEQUENCE</scope>
    <source>
        <strain evidence="5">Hildebrandi</strain>
    </source>
</reference>
<keyword evidence="1" id="KW-0863">Zinc-finger</keyword>
<evidence type="ECO:0000313" key="6">
    <source>
        <dbReference type="Proteomes" id="UP000693970"/>
    </source>
</evidence>
<keyword evidence="1" id="KW-0862">Zinc</keyword>
<evidence type="ECO:0000256" key="2">
    <source>
        <dbReference type="SAM" id="MobiDB-lite"/>
    </source>
</evidence>
<keyword evidence="1" id="KW-0479">Metal-binding</keyword>
<reference evidence="5" key="2">
    <citation type="submission" date="2021-04" db="EMBL/GenBank/DDBJ databases">
        <authorList>
            <person name="Podell S."/>
        </authorList>
    </citation>
    <scope>NUCLEOTIDE SEQUENCE</scope>
    <source>
        <strain evidence="5">Hildebrandi</strain>
    </source>
</reference>
<comment type="caution">
    <text evidence="5">The sequence shown here is derived from an EMBL/GenBank/DDBJ whole genome shotgun (WGS) entry which is preliminary data.</text>
</comment>
<keyword evidence="6" id="KW-1185">Reference proteome</keyword>
<gene>
    <name evidence="5" type="ORF">IV203_005389</name>
</gene>
<dbReference type="GO" id="GO:0008270">
    <property type="term" value="F:zinc ion binding"/>
    <property type="evidence" value="ECO:0007669"/>
    <property type="project" value="UniProtKB-UniRule"/>
</dbReference>
<organism evidence="5 6">
    <name type="scientific">Nitzschia inconspicua</name>
    <dbReference type="NCBI Taxonomy" id="303405"/>
    <lineage>
        <taxon>Eukaryota</taxon>
        <taxon>Sar</taxon>
        <taxon>Stramenopiles</taxon>
        <taxon>Ochrophyta</taxon>
        <taxon>Bacillariophyta</taxon>
        <taxon>Bacillariophyceae</taxon>
        <taxon>Bacillariophycidae</taxon>
        <taxon>Bacillariales</taxon>
        <taxon>Bacillariaceae</taxon>
        <taxon>Nitzschia</taxon>
    </lineage>
</organism>
<dbReference type="InterPro" id="IPR044861">
    <property type="entry name" value="IPNS-like_FE2OG_OXY"/>
</dbReference>
<sequence length="738" mass="84009">MDTSGVDKIPVIDLSQDDATIVNELMTAFTTIGFATLVNHGVPQTLRQQTFSASELFFQLPLSQKLQYQYVDQACNRGYIRCGSEHHDDYLDEGKLAETDCKETMDIGWDLEEGYENRWPKELPDTTFKNVLLEYFETMDKLQLRLMKYVAMGLGLAPDYLVQRCNGHHENLRLLHYPSINASGVRGNAHTDFGTLTLLVQDQVGGLKVQRTDGSWINVEPTENSIIVNVGDMLMRWSNDRLKATLHKVEAPPHHGGDIVPERYSIAFFCNANKDVELKCLDTCCNGDMTAKYPPINAHKYITQRLLETINTNPAESKEDSVPTNNKLISKVGDSPNNGTSKISDGICRVCHQQQAKYTCPRCQRPYCSLDCYRNHNNSSDDGSNEISCTEEFYKTKVNALLSLEQKEQELESHEMLNRHYQQQLQGTDIGTKDNDIAAEILAEEELYRLWSKLEELGENANKAQLEKVIPPSLRKKLQYDLQQGTAQQLVLRDWFPWWRQQLVVGSKGTTSSNMEEAERTKPEKRSKTLDERLLKLERFELLSLGRQPSPLLVFNLIDVLYSVCGTLRLYHGSANAISNEPIEAGSTLVAASAVLAKDARFSSLSEVLIHCTSAGKGHERGAASWNVLVEDVAYLVESHRLVGRGLLEAFDILTAARREVKRQVDVVDKRQRHQEQIQQLSRLRKKIEFFLSWSQHPEIKTMLKESKIKDEILSWREQWMKEIEPQKPMSPSFEVVL</sequence>
<dbReference type="Proteomes" id="UP000693970">
    <property type="component" value="Unassembled WGS sequence"/>
</dbReference>
<dbReference type="Pfam" id="PF04438">
    <property type="entry name" value="zf-HIT"/>
    <property type="match status" value="1"/>
</dbReference>
<feature type="domain" description="Fe2OG dioxygenase" evidence="4">
    <location>
        <begin position="168"/>
        <end position="272"/>
    </location>
</feature>
<dbReference type="Pfam" id="PF14226">
    <property type="entry name" value="DIOX_N"/>
    <property type="match status" value="1"/>
</dbReference>
<evidence type="ECO:0000259" key="3">
    <source>
        <dbReference type="PROSITE" id="PS51083"/>
    </source>
</evidence>
<dbReference type="InterPro" id="IPR007529">
    <property type="entry name" value="Znf_HIT"/>
</dbReference>
<dbReference type="InterPro" id="IPR026992">
    <property type="entry name" value="DIOX_N"/>
</dbReference>
<dbReference type="PROSITE" id="PS51083">
    <property type="entry name" value="ZF_HIT"/>
    <property type="match status" value="1"/>
</dbReference>
<dbReference type="PANTHER" id="PTHR15555">
    <property type="entry name" value="ZINC FINGER HIT DOMAIN CONTAINING PROTEIN 2 PROTEIN FON -RELATED"/>
    <property type="match status" value="1"/>
</dbReference>
<dbReference type="InterPro" id="IPR039646">
    <property type="entry name" value="ZNHIT2"/>
</dbReference>
<feature type="region of interest" description="Disordered" evidence="2">
    <location>
        <begin position="315"/>
        <end position="336"/>
    </location>
</feature>
<accession>A0A9K3KMU9</accession>
<dbReference type="Pfam" id="PF03171">
    <property type="entry name" value="2OG-FeII_Oxy"/>
    <property type="match status" value="1"/>
</dbReference>
<protein>
    <submittedName>
        <fullName evidence="5">2-oxyglutarate/Fe(II) oxygenase</fullName>
    </submittedName>
</protein>
<evidence type="ECO:0000259" key="4">
    <source>
        <dbReference type="PROSITE" id="PS51471"/>
    </source>
</evidence>
<dbReference type="OrthoDB" id="288590at2759"/>
<feature type="domain" description="HIT-type" evidence="3">
    <location>
        <begin position="348"/>
        <end position="389"/>
    </location>
</feature>
<dbReference type="AlphaFoldDB" id="A0A9K3KMU9"/>
<dbReference type="PROSITE" id="PS51471">
    <property type="entry name" value="FE2OG_OXY"/>
    <property type="match status" value="1"/>
</dbReference>
<proteinExistence type="predicted"/>
<dbReference type="PANTHER" id="PTHR15555:SF0">
    <property type="entry name" value="ZINC FINGER HIT DOMAIN-CONTAINING PROTEIN 2"/>
    <property type="match status" value="1"/>
</dbReference>
<name>A0A9K3KMU9_9STRA</name>